<dbReference type="InterPro" id="IPR010559">
    <property type="entry name" value="Sig_transdc_His_kin_internal"/>
</dbReference>
<evidence type="ECO:0000256" key="12">
    <source>
        <dbReference type="SAM" id="Phobius"/>
    </source>
</evidence>
<comment type="caution">
    <text evidence="15">The sequence shown here is derived from an EMBL/GenBank/DDBJ whole genome shotgun (WGS) entry which is preliminary data.</text>
</comment>
<dbReference type="SUPFAM" id="SSF158472">
    <property type="entry name" value="HAMP domain-like"/>
    <property type="match status" value="1"/>
</dbReference>
<dbReference type="EC" id="2.7.13.3" evidence="3"/>
<dbReference type="InterPro" id="IPR005467">
    <property type="entry name" value="His_kinase_dom"/>
</dbReference>
<protein>
    <recommendedName>
        <fullName evidence="3">histidine kinase</fullName>
        <ecNumber evidence="3">2.7.13.3</ecNumber>
    </recommendedName>
</protein>
<evidence type="ECO:0000259" key="14">
    <source>
        <dbReference type="PROSITE" id="PS50885"/>
    </source>
</evidence>
<evidence type="ECO:0000256" key="3">
    <source>
        <dbReference type="ARBA" id="ARBA00012438"/>
    </source>
</evidence>
<keyword evidence="8 15" id="KW-0418">Kinase</keyword>
<dbReference type="EMBL" id="JAOQIO010000009">
    <property type="protein sequence ID" value="MCU6791558.1"/>
    <property type="molecule type" value="Genomic_DNA"/>
</dbReference>
<evidence type="ECO:0000256" key="1">
    <source>
        <dbReference type="ARBA" id="ARBA00000085"/>
    </source>
</evidence>
<dbReference type="SMART" id="SM00304">
    <property type="entry name" value="HAMP"/>
    <property type="match status" value="1"/>
</dbReference>
<keyword evidence="10" id="KW-0902">Two-component regulatory system</keyword>
<accession>A0ABT2UA82</accession>
<evidence type="ECO:0000313" key="16">
    <source>
        <dbReference type="Proteomes" id="UP001652445"/>
    </source>
</evidence>
<name>A0ABT2UA82_9BACL</name>
<dbReference type="Pfam" id="PF02518">
    <property type="entry name" value="HATPase_c"/>
    <property type="match status" value="1"/>
</dbReference>
<keyword evidence="11 12" id="KW-0472">Membrane</keyword>
<dbReference type="Pfam" id="PF00672">
    <property type="entry name" value="HAMP"/>
    <property type="match status" value="1"/>
</dbReference>
<dbReference type="InterPro" id="IPR050640">
    <property type="entry name" value="Bact_2-comp_sensor_kinase"/>
</dbReference>
<dbReference type="InterPro" id="IPR004358">
    <property type="entry name" value="Sig_transdc_His_kin-like_C"/>
</dbReference>
<feature type="transmembrane region" description="Helical" evidence="12">
    <location>
        <begin position="63"/>
        <end position="89"/>
    </location>
</feature>
<keyword evidence="4" id="KW-1003">Cell membrane</keyword>
<keyword evidence="9" id="KW-0067">ATP-binding</keyword>
<dbReference type="InterPro" id="IPR003594">
    <property type="entry name" value="HATPase_dom"/>
</dbReference>
<dbReference type="Proteomes" id="UP001652445">
    <property type="component" value="Unassembled WGS sequence"/>
</dbReference>
<dbReference type="Pfam" id="PF06580">
    <property type="entry name" value="His_kinase"/>
    <property type="match status" value="1"/>
</dbReference>
<dbReference type="PANTHER" id="PTHR34220">
    <property type="entry name" value="SENSOR HISTIDINE KINASE YPDA"/>
    <property type="match status" value="1"/>
</dbReference>
<feature type="transmembrane region" description="Helical" evidence="12">
    <location>
        <begin position="330"/>
        <end position="350"/>
    </location>
</feature>
<evidence type="ECO:0000256" key="5">
    <source>
        <dbReference type="ARBA" id="ARBA00022553"/>
    </source>
</evidence>
<organism evidence="15 16">
    <name type="scientific">Paenibacillus baimaensis</name>
    <dbReference type="NCBI Taxonomy" id="2982185"/>
    <lineage>
        <taxon>Bacteria</taxon>
        <taxon>Bacillati</taxon>
        <taxon>Bacillota</taxon>
        <taxon>Bacilli</taxon>
        <taxon>Bacillales</taxon>
        <taxon>Paenibacillaceae</taxon>
        <taxon>Paenibacillus</taxon>
    </lineage>
</organism>
<dbReference type="Gene3D" id="6.10.340.10">
    <property type="match status" value="1"/>
</dbReference>
<reference evidence="15 16" key="1">
    <citation type="submission" date="2022-09" db="EMBL/GenBank/DDBJ databases">
        <authorList>
            <person name="Han X.L."/>
            <person name="Wang Q."/>
            <person name="Lu T."/>
        </authorList>
    </citation>
    <scope>NUCLEOTIDE SEQUENCE [LARGE SCALE GENOMIC DNA]</scope>
    <source>
        <strain evidence="15 16">WQ 127069</strain>
    </source>
</reference>
<keyword evidence="12" id="KW-0812">Transmembrane</keyword>
<keyword evidence="5" id="KW-0597">Phosphoprotein</keyword>
<proteinExistence type="predicted"/>
<dbReference type="SUPFAM" id="SSF55874">
    <property type="entry name" value="ATPase domain of HSP90 chaperone/DNA topoisomerase II/histidine kinase"/>
    <property type="match status" value="1"/>
</dbReference>
<evidence type="ECO:0000256" key="6">
    <source>
        <dbReference type="ARBA" id="ARBA00022679"/>
    </source>
</evidence>
<feature type="domain" description="Histidine kinase" evidence="13">
    <location>
        <begin position="514"/>
        <end position="616"/>
    </location>
</feature>
<comment type="catalytic activity">
    <reaction evidence="1">
        <text>ATP + protein L-histidine = ADP + protein N-phospho-L-histidine.</text>
        <dbReference type="EC" id="2.7.13.3"/>
    </reaction>
</comment>
<keyword evidence="12" id="KW-1133">Transmembrane helix</keyword>
<keyword evidence="6" id="KW-0808">Transferase</keyword>
<evidence type="ECO:0000256" key="8">
    <source>
        <dbReference type="ARBA" id="ARBA00022777"/>
    </source>
</evidence>
<evidence type="ECO:0000256" key="4">
    <source>
        <dbReference type="ARBA" id="ARBA00022475"/>
    </source>
</evidence>
<dbReference type="GO" id="GO:0016301">
    <property type="term" value="F:kinase activity"/>
    <property type="evidence" value="ECO:0007669"/>
    <property type="project" value="UniProtKB-KW"/>
</dbReference>
<dbReference type="PROSITE" id="PS50109">
    <property type="entry name" value="HIS_KIN"/>
    <property type="match status" value="1"/>
</dbReference>
<keyword evidence="16" id="KW-1185">Reference proteome</keyword>
<evidence type="ECO:0000256" key="9">
    <source>
        <dbReference type="ARBA" id="ARBA00022840"/>
    </source>
</evidence>
<keyword evidence="7" id="KW-0547">Nucleotide-binding</keyword>
<evidence type="ECO:0000256" key="7">
    <source>
        <dbReference type="ARBA" id="ARBA00022741"/>
    </source>
</evidence>
<dbReference type="CDD" id="cd06225">
    <property type="entry name" value="HAMP"/>
    <property type="match status" value="1"/>
</dbReference>
<feature type="domain" description="HAMP" evidence="14">
    <location>
        <begin position="351"/>
        <end position="403"/>
    </location>
</feature>
<dbReference type="PRINTS" id="PR00344">
    <property type="entry name" value="BCTRLSENSOR"/>
</dbReference>
<evidence type="ECO:0000256" key="10">
    <source>
        <dbReference type="ARBA" id="ARBA00023012"/>
    </source>
</evidence>
<dbReference type="SMART" id="SM00387">
    <property type="entry name" value="HATPase_c"/>
    <property type="match status" value="1"/>
</dbReference>
<evidence type="ECO:0000259" key="13">
    <source>
        <dbReference type="PROSITE" id="PS50109"/>
    </source>
</evidence>
<evidence type="ECO:0000313" key="15">
    <source>
        <dbReference type="EMBL" id="MCU6791558.1"/>
    </source>
</evidence>
<gene>
    <name evidence="15" type="ORF">OB236_05375</name>
</gene>
<comment type="subcellular location">
    <subcellularLocation>
        <location evidence="2">Cell membrane</location>
        <topology evidence="2">Multi-pass membrane protein</topology>
    </subcellularLocation>
</comment>
<dbReference type="InterPro" id="IPR036890">
    <property type="entry name" value="HATPase_C_sf"/>
</dbReference>
<evidence type="ECO:0000256" key="11">
    <source>
        <dbReference type="ARBA" id="ARBA00023136"/>
    </source>
</evidence>
<dbReference type="PROSITE" id="PS50885">
    <property type="entry name" value="HAMP"/>
    <property type="match status" value="1"/>
</dbReference>
<dbReference type="PANTHER" id="PTHR34220:SF7">
    <property type="entry name" value="SENSOR HISTIDINE KINASE YPDA"/>
    <property type="match status" value="1"/>
</dbReference>
<dbReference type="Gene3D" id="3.30.565.10">
    <property type="entry name" value="Histidine kinase-like ATPase, C-terminal domain"/>
    <property type="match status" value="1"/>
</dbReference>
<evidence type="ECO:0000256" key="2">
    <source>
        <dbReference type="ARBA" id="ARBA00004651"/>
    </source>
</evidence>
<dbReference type="InterPro" id="IPR003660">
    <property type="entry name" value="HAMP_dom"/>
</dbReference>
<sequence length="618" mass="71488">MKAILKQVGELKNLATVVLASAKRIFYKKEFNAVETMLKLLQRFSHGCRWFQLKNHKIEMKLLLTYPLLIIVSITVVSVFAIYFSMFLFREKSQDNFQNILKQISYNMDTQLKQQDLDTYLFIQDLKVKRFFDSSNMADSPESVQLKIDLRNLLTNYLLSHSNIERIVLINNHDEIVSNTDEPIPLSLADYHQAAARGDGKMVWMKTQIWPENKVVIPVLRQIKDLSTLKNNGVLLLFFKEKIFKNSDFKGNLRVLEQDNYVISSNFSDQIGSQYSLQNVNALSGSTGSFVDTSKGMFFSYYKSEYTYWTYLFSIPTKELYSGIEVVRNWVIVVAILFTIIGILLAKMIASNISKPLIQIIREMRNIETNDLSVNLNYDGNDELTSLAATFNNMMNRIRELIERDSNLQRLKHELEMRALQAEINPHFLYNTLEAINWIGRMNKVNEICDITAMLADIMRYSIDQSKDIVTIQEEYEHTQKYTGIQRIRYADNLSFFMDLPKEMLNVRIPKLTLQPLVENAILHGFENKREVGKIKILGIVDEEFIKIRIEDNGCGMTQDKVHSLLSQQEPGTHRGIGIYNVHQRIRLLFGEGYGLSIRSEVDKGTSITITLPLNEVR</sequence>